<gene>
    <name evidence="1" type="ORF">RSSM_02148</name>
</gene>
<accession>M5U563</accession>
<dbReference type="EMBL" id="ANOH01000150">
    <property type="protein sequence ID" value="EMI56409.1"/>
    <property type="molecule type" value="Genomic_DNA"/>
</dbReference>
<dbReference type="Gene3D" id="1.10.10.10">
    <property type="entry name" value="Winged helix-like DNA-binding domain superfamily/Winged helix DNA-binding domain"/>
    <property type="match status" value="1"/>
</dbReference>
<evidence type="ECO:0000313" key="1">
    <source>
        <dbReference type="EMBL" id="EMI56409.1"/>
    </source>
</evidence>
<keyword evidence="2" id="KW-1185">Reference proteome</keyword>
<dbReference type="AlphaFoldDB" id="M5U563"/>
<dbReference type="OrthoDB" id="274095at2"/>
<reference evidence="1 2" key="1">
    <citation type="journal article" date="2013" name="Mar. Genomics">
        <title>Expression of sulfatases in Rhodopirellula baltica and the diversity of sulfatases in the genus Rhodopirellula.</title>
        <authorList>
            <person name="Wegner C.E."/>
            <person name="Richter-Heitmann T."/>
            <person name="Klindworth A."/>
            <person name="Klockow C."/>
            <person name="Richter M."/>
            <person name="Achstetter T."/>
            <person name="Glockner F.O."/>
            <person name="Harder J."/>
        </authorList>
    </citation>
    <scope>NUCLEOTIDE SEQUENCE [LARGE SCALE GENOMIC DNA]</scope>
    <source>
        <strain evidence="1 2">SM41</strain>
    </source>
</reference>
<evidence type="ECO:0000313" key="2">
    <source>
        <dbReference type="Proteomes" id="UP000011885"/>
    </source>
</evidence>
<proteinExistence type="predicted"/>
<protein>
    <submittedName>
        <fullName evidence="1">Regulatory protein ArsR</fullName>
    </submittedName>
</protein>
<organism evidence="1 2">
    <name type="scientific">Rhodopirellula sallentina SM41</name>
    <dbReference type="NCBI Taxonomy" id="1263870"/>
    <lineage>
        <taxon>Bacteria</taxon>
        <taxon>Pseudomonadati</taxon>
        <taxon>Planctomycetota</taxon>
        <taxon>Planctomycetia</taxon>
        <taxon>Pirellulales</taxon>
        <taxon>Pirellulaceae</taxon>
        <taxon>Rhodopirellula</taxon>
    </lineage>
</organism>
<dbReference type="InterPro" id="IPR036390">
    <property type="entry name" value="WH_DNA-bd_sf"/>
</dbReference>
<dbReference type="InterPro" id="IPR036388">
    <property type="entry name" value="WH-like_DNA-bd_sf"/>
</dbReference>
<dbReference type="Proteomes" id="UP000011885">
    <property type="component" value="Unassembled WGS sequence"/>
</dbReference>
<name>M5U563_9BACT</name>
<dbReference type="SUPFAM" id="SSF46785">
    <property type="entry name" value="Winged helix' DNA-binding domain"/>
    <property type="match status" value="1"/>
</dbReference>
<comment type="caution">
    <text evidence="1">The sequence shown here is derived from an EMBL/GenBank/DDBJ whole genome shotgun (WGS) entry which is preliminary data.</text>
</comment>
<sequence>MKDFLPVRQASISQHLSMLRHVRLVDDARLGTQRCYHLSRKELSWICSR</sequence>